<dbReference type="AlphaFoldDB" id="C6RFN0"/>
<organism evidence="1 2">
    <name type="scientific">Campylobacter showae RM3277</name>
    <dbReference type="NCBI Taxonomy" id="553219"/>
    <lineage>
        <taxon>Bacteria</taxon>
        <taxon>Pseudomonadati</taxon>
        <taxon>Campylobacterota</taxon>
        <taxon>Epsilonproteobacteria</taxon>
        <taxon>Campylobacterales</taxon>
        <taxon>Campylobacteraceae</taxon>
        <taxon>Campylobacter</taxon>
    </lineage>
</organism>
<comment type="caution">
    <text evidence="1">The sequence shown here is derived from an EMBL/GenBank/DDBJ whole genome shotgun (WGS) entry which is preliminary data.</text>
</comment>
<gene>
    <name evidence="1" type="ORF">CAMSH0001_0536</name>
</gene>
<dbReference type="EMBL" id="ACVQ01000017">
    <property type="protein sequence ID" value="EET80038.1"/>
    <property type="molecule type" value="Genomic_DNA"/>
</dbReference>
<keyword evidence="2" id="KW-1185">Reference proteome</keyword>
<protein>
    <submittedName>
        <fullName evidence="1">Uncharacterized protein</fullName>
    </submittedName>
</protein>
<accession>C6RFN0</accession>
<dbReference type="Proteomes" id="UP000003107">
    <property type="component" value="Unassembled WGS sequence"/>
</dbReference>
<dbReference type="STRING" id="553219.CAMSH0001_0536"/>
<evidence type="ECO:0000313" key="2">
    <source>
        <dbReference type="Proteomes" id="UP000003107"/>
    </source>
</evidence>
<evidence type="ECO:0000313" key="1">
    <source>
        <dbReference type="EMBL" id="EET80038.1"/>
    </source>
</evidence>
<sequence length="47" mass="5266">MGLPKFSSAGHSPSLRKILASRYSNPPHDTSPHCFIFTNLARFIAFF</sequence>
<name>C6RFN0_9BACT</name>
<reference evidence="1 2" key="1">
    <citation type="submission" date="2009-07" db="EMBL/GenBank/DDBJ databases">
        <authorList>
            <person name="Madupu R."/>
            <person name="Sebastian Y."/>
            <person name="Durkin A.S."/>
            <person name="Torralba M."/>
            <person name="Methe B."/>
            <person name="Sutton G.G."/>
            <person name="Strausberg R.L."/>
            <person name="Nelson K.E."/>
        </authorList>
    </citation>
    <scope>NUCLEOTIDE SEQUENCE [LARGE SCALE GENOMIC DNA]</scope>
    <source>
        <strain evidence="1 2">RM3277</strain>
    </source>
</reference>
<proteinExistence type="predicted"/>